<organism evidence="3 4">
    <name type="scientific">Helianthus annuus</name>
    <name type="common">Common sunflower</name>
    <dbReference type="NCBI Taxonomy" id="4232"/>
    <lineage>
        <taxon>Eukaryota</taxon>
        <taxon>Viridiplantae</taxon>
        <taxon>Streptophyta</taxon>
        <taxon>Embryophyta</taxon>
        <taxon>Tracheophyta</taxon>
        <taxon>Spermatophyta</taxon>
        <taxon>Magnoliopsida</taxon>
        <taxon>eudicotyledons</taxon>
        <taxon>Gunneridae</taxon>
        <taxon>Pentapetalae</taxon>
        <taxon>asterids</taxon>
        <taxon>campanulids</taxon>
        <taxon>Asterales</taxon>
        <taxon>Asteraceae</taxon>
        <taxon>Asteroideae</taxon>
        <taxon>Heliantheae alliance</taxon>
        <taxon>Heliantheae</taxon>
        <taxon>Helianthus</taxon>
    </lineage>
</organism>
<dbReference type="EMBL" id="CM007905">
    <property type="protein sequence ID" value="OTF92667.1"/>
    <property type="molecule type" value="Genomic_DNA"/>
</dbReference>
<keyword evidence="1" id="KW-0812">Transmembrane</keyword>
<dbReference type="Gramene" id="mRNA:HanXRQr2_Chr16g0766721">
    <property type="protein sequence ID" value="CDS:HanXRQr2_Chr16g0766721.1"/>
    <property type="gene ID" value="HanXRQr2_Chr16g0766721"/>
</dbReference>
<reference evidence="2 4" key="1">
    <citation type="journal article" date="2017" name="Nature">
        <title>The sunflower genome provides insights into oil metabolism, flowering and Asterid evolution.</title>
        <authorList>
            <person name="Badouin H."/>
            <person name="Gouzy J."/>
            <person name="Grassa C.J."/>
            <person name="Murat F."/>
            <person name="Staton S.E."/>
            <person name="Cottret L."/>
            <person name="Lelandais-Briere C."/>
            <person name="Owens G.L."/>
            <person name="Carrere S."/>
            <person name="Mayjonade B."/>
            <person name="Legrand L."/>
            <person name="Gill N."/>
            <person name="Kane N.C."/>
            <person name="Bowers J.E."/>
            <person name="Hubner S."/>
            <person name="Bellec A."/>
            <person name="Berard A."/>
            <person name="Berges H."/>
            <person name="Blanchet N."/>
            <person name="Boniface M.C."/>
            <person name="Brunel D."/>
            <person name="Catrice O."/>
            <person name="Chaidir N."/>
            <person name="Claudel C."/>
            <person name="Donnadieu C."/>
            <person name="Faraut T."/>
            <person name="Fievet G."/>
            <person name="Helmstetter N."/>
            <person name="King M."/>
            <person name="Knapp S.J."/>
            <person name="Lai Z."/>
            <person name="Le Paslier M.C."/>
            <person name="Lippi Y."/>
            <person name="Lorenzon L."/>
            <person name="Mandel J.R."/>
            <person name="Marage G."/>
            <person name="Marchand G."/>
            <person name="Marquand E."/>
            <person name="Bret-Mestries E."/>
            <person name="Morien E."/>
            <person name="Nambeesan S."/>
            <person name="Nguyen T."/>
            <person name="Pegot-Espagnet P."/>
            <person name="Pouilly N."/>
            <person name="Raftis F."/>
            <person name="Sallet E."/>
            <person name="Schiex T."/>
            <person name="Thomas J."/>
            <person name="Vandecasteele C."/>
            <person name="Vares D."/>
            <person name="Vear F."/>
            <person name="Vautrin S."/>
            <person name="Crespi M."/>
            <person name="Mangin B."/>
            <person name="Burke J.M."/>
            <person name="Salse J."/>
            <person name="Munos S."/>
            <person name="Vincourt P."/>
            <person name="Rieseberg L.H."/>
            <person name="Langlade N.B."/>
        </authorList>
    </citation>
    <scope>NUCLEOTIDE SEQUENCE [LARGE SCALE GENOMIC DNA]</scope>
    <source>
        <strain evidence="4">cv. SF193</strain>
        <tissue evidence="2">Leaves</tissue>
    </source>
</reference>
<dbReference type="InParanoid" id="A0A251S1T3"/>
<gene>
    <name evidence="3" type="ORF">HannXRQ_Chr16g0524401</name>
    <name evidence="2" type="ORF">HanXRQr2_Chr16g0766721</name>
</gene>
<accession>A0A251S1T3</accession>
<sequence>MNHKLGLLWKAIDEGHTFLYQRLLFAITGEYLIHVIVFIIDKTRYSKKGVLTCHISNTLKGKDLAKSSMRRT</sequence>
<evidence type="ECO:0000256" key="1">
    <source>
        <dbReference type="SAM" id="Phobius"/>
    </source>
</evidence>
<evidence type="ECO:0000313" key="3">
    <source>
        <dbReference type="EMBL" id="OTF92667.1"/>
    </source>
</evidence>
<evidence type="ECO:0000313" key="4">
    <source>
        <dbReference type="Proteomes" id="UP000215914"/>
    </source>
</evidence>
<keyword evidence="1" id="KW-0472">Membrane</keyword>
<dbReference type="EMBL" id="MNCJ02000331">
    <property type="protein sequence ID" value="KAF5761576.1"/>
    <property type="molecule type" value="Genomic_DNA"/>
</dbReference>
<evidence type="ECO:0000313" key="2">
    <source>
        <dbReference type="EMBL" id="KAF5761576.1"/>
    </source>
</evidence>
<proteinExistence type="predicted"/>
<dbReference type="AlphaFoldDB" id="A0A251S1T3"/>
<reference evidence="3" key="2">
    <citation type="submission" date="2017-02" db="EMBL/GenBank/DDBJ databases">
        <title>Sunflower complete genome.</title>
        <authorList>
            <person name="Langlade N."/>
            <person name="Munos S."/>
        </authorList>
    </citation>
    <scope>NUCLEOTIDE SEQUENCE [LARGE SCALE GENOMIC DNA]</scope>
    <source>
        <tissue evidence="3">Leaves</tissue>
    </source>
</reference>
<name>A0A251S1T3_HELAN</name>
<feature type="transmembrane region" description="Helical" evidence="1">
    <location>
        <begin position="20"/>
        <end position="40"/>
    </location>
</feature>
<keyword evidence="1" id="KW-1133">Transmembrane helix</keyword>
<keyword evidence="4" id="KW-1185">Reference proteome</keyword>
<reference evidence="2" key="3">
    <citation type="submission" date="2020-06" db="EMBL/GenBank/DDBJ databases">
        <title>Helianthus annuus Genome sequencing and assembly Release 2.</title>
        <authorList>
            <person name="Gouzy J."/>
            <person name="Langlade N."/>
            <person name="Munos S."/>
        </authorList>
    </citation>
    <scope>NUCLEOTIDE SEQUENCE</scope>
    <source>
        <tissue evidence="2">Leaves</tissue>
    </source>
</reference>
<protein>
    <submittedName>
        <fullName evidence="3">Uncharacterized protein</fullName>
    </submittedName>
</protein>
<dbReference type="Proteomes" id="UP000215914">
    <property type="component" value="Chromosome 16"/>
</dbReference>